<sequence>MKISIITSCFNREATIGQTIESVLSQDYADIEYIIVDGASRDRSLEIINSYQDCRIAKVISEPDTGMYEGINKGIKAATGDVIGLLHSDDFLFDNHVISKIAGRFEDTGADLVYGDGLFVDAADTDRVIRNWISGRYHGWKVRMGWLPLHPTVYVRRYVMERLGLYDESYKIASDSELLVRYLYKTKLHVEYLNRYILKMRMGGLSTDAARRIQMWKEDVRLYKEHGFWGVPEKLMKMGWKIPQFVEAKLKRSFTND</sequence>
<reference evidence="2 3" key="1">
    <citation type="submission" date="2020-08" db="EMBL/GenBank/DDBJ databases">
        <title>A Genomic Blueprint of the Chicken Gut Microbiome.</title>
        <authorList>
            <person name="Gilroy R."/>
            <person name="Ravi A."/>
            <person name="Getino M."/>
            <person name="Pursley I."/>
            <person name="Horton D.L."/>
            <person name="Alikhan N.-F."/>
            <person name="Baker D."/>
            <person name="Gharbi K."/>
            <person name="Hall N."/>
            <person name="Watson M."/>
            <person name="Adriaenssens E.M."/>
            <person name="Foster-Nyarko E."/>
            <person name="Jarju S."/>
            <person name="Secka A."/>
            <person name="Antonio M."/>
            <person name="Oren A."/>
            <person name="Chaudhuri R."/>
            <person name="La Ragione R.M."/>
            <person name="Hildebrand F."/>
            <person name="Pallen M.J."/>
        </authorList>
    </citation>
    <scope>NUCLEOTIDE SEQUENCE [LARGE SCALE GENOMIC DNA]</scope>
    <source>
        <strain evidence="2 3">Sa1CVN1</strain>
    </source>
</reference>
<proteinExistence type="predicted"/>
<keyword evidence="3" id="KW-1185">Reference proteome</keyword>
<evidence type="ECO:0000313" key="3">
    <source>
        <dbReference type="Proteomes" id="UP000620874"/>
    </source>
</evidence>
<organism evidence="2 3">
    <name type="scientific">Phocaeicola intestinalis</name>
    <dbReference type="NCBI Taxonomy" id="2762212"/>
    <lineage>
        <taxon>Bacteria</taxon>
        <taxon>Pseudomonadati</taxon>
        <taxon>Bacteroidota</taxon>
        <taxon>Bacteroidia</taxon>
        <taxon>Bacteroidales</taxon>
        <taxon>Bacteroidaceae</taxon>
        <taxon>Phocaeicola</taxon>
    </lineage>
</organism>
<accession>A0ABR8YAI0</accession>
<dbReference type="RefSeq" id="WP_191764610.1">
    <property type="nucleotide sequence ID" value="NZ_JACSPP010000043.1"/>
</dbReference>
<feature type="domain" description="Glycosyltransferase 2-like" evidence="1">
    <location>
        <begin position="4"/>
        <end position="131"/>
    </location>
</feature>
<evidence type="ECO:0000259" key="1">
    <source>
        <dbReference type="Pfam" id="PF00535"/>
    </source>
</evidence>
<dbReference type="InterPro" id="IPR001173">
    <property type="entry name" value="Glyco_trans_2-like"/>
</dbReference>
<name>A0ABR8YAI0_9BACT</name>
<protein>
    <submittedName>
        <fullName evidence="2">Glycosyltransferase</fullName>
    </submittedName>
</protein>
<dbReference type="PANTHER" id="PTHR22916:SF3">
    <property type="entry name" value="UDP-GLCNAC:BETAGAL BETA-1,3-N-ACETYLGLUCOSAMINYLTRANSFERASE-LIKE PROTEIN 1"/>
    <property type="match status" value="1"/>
</dbReference>
<dbReference type="InterPro" id="IPR029044">
    <property type="entry name" value="Nucleotide-diphossugar_trans"/>
</dbReference>
<dbReference type="CDD" id="cd06433">
    <property type="entry name" value="GT_2_WfgS_like"/>
    <property type="match status" value="1"/>
</dbReference>
<dbReference type="Proteomes" id="UP000620874">
    <property type="component" value="Unassembled WGS sequence"/>
</dbReference>
<gene>
    <name evidence="2" type="ORF">H9625_12385</name>
</gene>
<dbReference type="PANTHER" id="PTHR22916">
    <property type="entry name" value="GLYCOSYLTRANSFERASE"/>
    <property type="match status" value="1"/>
</dbReference>
<dbReference type="SUPFAM" id="SSF53448">
    <property type="entry name" value="Nucleotide-diphospho-sugar transferases"/>
    <property type="match status" value="1"/>
</dbReference>
<comment type="caution">
    <text evidence="2">The sequence shown here is derived from an EMBL/GenBank/DDBJ whole genome shotgun (WGS) entry which is preliminary data.</text>
</comment>
<dbReference type="Pfam" id="PF00535">
    <property type="entry name" value="Glycos_transf_2"/>
    <property type="match status" value="1"/>
</dbReference>
<dbReference type="Gene3D" id="3.90.550.10">
    <property type="entry name" value="Spore Coat Polysaccharide Biosynthesis Protein SpsA, Chain A"/>
    <property type="match status" value="1"/>
</dbReference>
<evidence type="ECO:0000313" key="2">
    <source>
        <dbReference type="EMBL" id="MBD8041219.1"/>
    </source>
</evidence>
<dbReference type="EMBL" id="JACSPP010000043">
    <property type="protein sequence ID" value="MBD8041219.1"/>
    <property type="molecule type" value="Genomic_DNA"/>
</dbReference>